<feature type="transmembrane region" description="Helical" evidence="11">
    <location>
        <begin position="369"/>
        <end position="394"/>
    </location>
</feature>
<dbReference type="PRINTS" id="PR01012">
    <property type="entry name" value="NRPEPTIDEYR"/>
</dbReference>
<dbReference type="PANTHER" id="PTHR24235">
    <property type="entry name" value="NEUROPEPTIDE Y RECEPTOR"/>
    <property type="match status" value="1"/>
</dbReference>
<evidence type="ECO:0000256" key="2">
    <source>
        <dbReference type="ARBA" id="ARBA00010663"/>
    </source>
</evidence>
<dbReference type="Proteomes" id="UP000276133">
    <property type="component" value="Unassembled WGS sequence"/>
</dbReference>
<feature type="transmembrane region" description="Helical" evidence="11">
    <location>
        <begin position="168"/>
        <end position="192"/>
    </location>
</feature>
<evidence type="ECO:0000259" key="12">
    <source>
        <dbReference type="PROSITE" id="PS50262"/>
    </source>
</evidence>
<feature type="region of interest" description="Disordered" evidence="10">
    <location>
        <begin position="275"/>
        <end position="296"/>
    </location>
</feature>
<dbReference type="EMBL" id="REGN01001951">
    <property type="protein sequence ID" value="RNA31346.1"/>
    <property type="molecule type" value="Genomic_DNA"/>
</dbReference>
<dbReference type="PANTHER" id="PTHR24235:SF12">
    <property type="entry name" value="G-PROTEIN COUPLED RECEPTORS FAMILY 1 PROFILE DOMAIN-CONTAINING PROTEIN"/>
    <property type="match status" value="1"/>
</dbReference>
<evidence type="ECO:0000313" key="14">
    <source>
        <dbReference type="Proteomes" id="UP000276133"/>
    </source>
</evidence>
<feature type="transmembrane region" description="Helical" evidence="11">
    <location>
        <begin position="125"/>
        <end position="147"/>
    </location>
</feature>
<dbReference type="AlphaFoldDB" id="A0A3M7S6C0"/>
<dbReference type="PROSITE" id="PS50262">
    <property type="entry name" value="G_PROTEIN_RECEP_F1_2"/>
    <property type="match status" value="1"/>
</dbReference>
<keyword evidence="3 9" id="KW-0812">Transmembrane</keyword>
<keyword evidence="8 9" id="KW-0807">Transducer</keyword>
<keyword evidence="4 11" id="KW-1133">Transmembrane helix</keyword>
<dbReference type="Pfam" id="PF00001">
    <property type="entry name" value="7tm_1"/>
    <property type="match status" value="1"/>
</dbReference>
<dbReference type="GO" id="GO:0016020">
    <property type="term" value="C:membrane"/>
    <property type="evidence" value="ECO:0007669"/>
    <property type="project" value="UniProtKB-SubCell"/>
</dbReference>
<keyword evidence="5 9" id="KW-0297">G-protein coupled receptor</keyword>
<comment type="subcellular location">
    <subcellularLocation>
        <location evidence="1">Membrane</location>
        <topology evidence="1">Multi-pass membrane protein</topology>
    </subcellularLocation>
</comment>
<evidence type="ECO:0000256" key="5">
    <source>
        <dbReference type="ARBA" id="ARBA00023040"/>
    </source>
</evidence>
<reference evidence="13 14" key="1">
    <citation type="journal article" date="2018" name="Sci. Rep.">
        <title>Genomic signatures of local adaptation to the degree of environmental predictability in rotifers.</title>
        <authorList>
            <person name="Franch-Gras L."/>
            <person name="Hahn C."/>
            <person name="Garcia-Roger E.M."/>
            <person name="Carmona M.J."/>
            <person name="Serra M."/>
            <person name="Gomez A."/>
        </authorList>
    </citation>
    <scope>NUCLEOTIDE SEQUENCE [LARGE SCALE GENOMIC DNA]</scope>
    <source>
        <strain evidence="13">HYR1</strain>
    </source>
</reference>
<dbReference type="PRINTS" id="PR00237">
    <property type="entry name" value="GPCRRHODOPSN"/>
</dbReference>
<evidence type="ECO:0000256" key="4">
    <source>
        <dbReference type="ARBA" id="ARBA00022989"/>
    </source>
</evidence>
<feature type="transmembrane region" description="Helical" evidence="11">
    <location>
        <begin position="49"/>
        <end position="73"/>
    </location>
</feature>
<proteinExistence type="inferred from homology"/>
<dbReference type="OrthoDB" id="9046662at2759"/>
<evidence type="ECO:0000256" key="11">
    <source>
        <dbReference type="SAM" id="Phobius"/>
    </source>
</evidence>
<evidence type="ECO:0000256" key="10">
    <source>
        <dbReference type="SAM" id="MobiDB-lite"/>
    </source>
</evidence>
<comment type="similarity">
    <text evidence="2 9">Belongs to the G-protein coupled receptor 1 family.</text>
</comment>
<dbReference type="Gene3D" id="1.20.1070.10">
    <property type="entry name" value="Rhodopsin 7-helix transmembrane proteins"/>
    <property type="match status" value="1"/>
</dbReference>
<evidence type="ECO:0000256" key="3">
    <source>
        <dbReference type="ARBA" id="ARBA00022692"/>
    </source>
</evidence>
<keyword evidence="7 9" id="KW-0675">Receptor</keyword>
<dbReference type="PROSITE" id="PS00237">
    <property type="entry name" value="G_PROTEIN_RECEP_F1_1"/>
    <property type="match status" value="1"/>
</dbReference>
<organism evidence="13 14">
    <name type="scientific">Brachionus plicatilis</name>
    <name type="common">Marine rotifer</name>
    <name type="synonym">Brachionus muelleri</name>
    <dbReference type="NCBI Taxonomy" id="10195"/>
    <lineage>
        <taxon>Eukaryota</taxon>
        <taxon>Metazoa</taxon>
        <taxon>Spiralia</taxon>
        <taxon>Gnathifera</taxon>
        <taxon>Rotifera</taxon>
        <taxon>Eurotatoria</taxon>
        <taxon>Monogononta</taxon>
        <taxon>Pseudotrocha</taxon>
        <taxon>Ploima</taxon>
        <taxon>Brachionidae</taxon>
        <taxon>Brachionus</taxon>
    </lineage>
</organism>
<dbReference type="InterPro" id="IPR000611">
    <property type="entry name" value="NPY_rcpt"/>
</dbReference>
<dbReference type="InterPro" id="IPR000276">
    <property type="entry name" value="GPCR_Rhodpsn"/>
</dbReference>
<evidence type="ECO:0000256" key="9">
    <source>
        <dbReference type="RuleBase" id="RU000688"/>
    </source>
</evidence>
<dbReference type="STRING" id="10195.A0A3M7S6C0"/>
<dbReference type="CDD" id="cd15203">
    <property type="entry name" value="7tmA_NPYR-like"/>
    <property type="match status" value="1"/>
</dbReference>
<feature type="transmembrane region" description="Helical" evidence="11">
    <location>
        <begin position="85"/>
        <end position="105"/>
    </location>
</feature>
<feature type="transmembrane region" description="Helical" evidence="11">
    <location>
        <begin position="238"/>
        <end position="265"/>
    </location>
</feature>
<gene>
    <name evidence="13" type="ORF">BpHYR1_037457</name>
</gene>
<evidence type="ECO:0000256" key="1">
    <source>
        <dbReference type="ARBA" id="ARBA00004141"/>
    </source>
</evidence>
<keyword evidence="6 11" id="KW-0472">Membrane</keyword>
<evidence type="ECO:0000256" key="6">
    <source>
        <dbReference type="ARBA" id="ARBA00023136"/>
    </source>
</evidence>
<evidence type="ECO:0000256" key="8">
    <source>
        <dbReference type="ARBA" id="ARBA00023224"/>
    </source>
</evidence>
<dbReference type="SUPFAM" id="SSF81321">
    <property type="entry name" value="Family A G protein-coupled receptor-like"/>
    <property type="match status" value="1"/>
</dbReference>
<name>A0A3M7S6C0_BRAPC</name>
<dbReference type="GO" id="GO:0004983">
    <property type="term" value="F:neuropeptide Y receptor activity"/>
    <property type="evidence" value="ECO:0007669"/>
    <property type="project" value="InterPro"/>
</dbReference>
<dbReference type="InterPro" id="IPR017452">
    <property type="entry name" value="GPCR_Rhodpsn_7TM"/>
</dbReference>
<feature type="transmembrane region" description="Helical" evidence="11">
    <location>
        <begin position="331"/>
        <end position="349"/>
    </location>
</feature>
<sequence length="467" mass="53556">MLIQTESNFSFLNSLTPAILDEAYAVNDHKADLDLSNSNSKLTAAEEKFIATIFLAVIILGFFGNFLVVWTVLINKQMRTPNNLFILNLAISDLTLCVFSIPFNVYKTLRHTWEFGEFLCKFAPFFQATNVFVSTMSITAIALDRYVNIVCAMKVRQSNNVLNSYGPIAILTFIWVFAFILSSPLFFFNVLISLEPRDFNFNFTINWTDSKNELFENQLEQLNIHHCIEHSPFPQSRFIYSFASLMIQYTLPFLIVGIAYGSIWWKLRNHRNKLKHHQQNSSKQQKKDDKSESNSLVKKCNRSHAINLNAKDNLDRKNTLKKQENSRRLKMNVLLAFIAIIFAASWLPINLFNILSDTKNNLIKASHTYYMINAICILLGMSSAVSNPFLYGVLNENFKREYVKLLGHFVTGAQTCLGKKTTRGTKSRTDETRITEKANTIVKFENHILLKPRPIILVNNESINDAV</sequence>
<evidence type="ECO:0000256" key="7">
    <source>
        <dbReference type="ARBA" id="ARBA00023170"/>
    </source>
</evidence>
<protein>
    <submittedName>
        <fullName evidence="13">Neuropeptide F receptor</fullName>
    </submittedName>
</protein>
<comment type="caution">
    <text evidence="13">The sequence shown here is derived from an EMBL/GenBank/DDBJ whole genome shotgun (WGS) entry which is preliminary data.</text>
</comment>
<accession>A0A3M7S6C0</accession>
<evidence type="ECO:0000313" key="13">
    <source>
        <dbReference type="EMBL" id="RNA31346.1"/>
    </source>
</evidence>
<dbReference type="SMART" id="SM01381">
    <property type="entry name" value="7TM_GPCR_Srsx"/>
    <property type="match status" value="1"/>
</dbReference>
<keyword evidence="14" id="KW-1185">Reference proteome</keyword>
<feature type="domain" description="G-protein coupled receptors family 1 profile" evidence="12">
    <location>
        <begin position="64"/>
        <end position="391"/>
    </location>
</feature>